<dbReference type="Proteomes" id="UP001397290">
    <property type="component" value="Unassembled WGS sequence"/>
</dbReference>
<dbReference type="EMBL" id="JAAHCF010000495">
    <property type="protein sequence ID" value="KAK8143548.1"/>
    <property type="molecule type" value="Genomic_DNA"/>
</dbReference>
<protein>
    <submittedName>
        <fullName evidence="2">Uncharacterized protein</fullName>
    </submittedName>
</protein>
<feature type="compositionally biased region" description="Acidic residues" evidence="1">
    <location>
        <begin position="133"/>
        <end position="142"/>
    </location>
</feature>
<comment type="caution">
    <text evidence="2">The sequence shown here is derived from an EMBL/GenBank/DDBJ whole genome shotgun (WGS) entry which is preliminary data.</text>
</comment>
<keyword evidence="3" id="KW-1185">Reference proteome</keyword>
<feature type="compositionally biased region" description="Polar residues" evidence="1">
    <location>
        <begin position="1"/>
        <end position="10"/>
    </location>
</feature>
<evidence type="ECO:0000313" key="2">
    <source>
        <dbReference type="EMBL" id="KAK8143548.1"/>
    </source>
</evidence>
<feature type="region of interest" description="Disordered" evidence="1">
    <location>
        <begin position="1"/>
        <end position="60"/>
    </location>
</feature>
<accession>A0AAW0RNM2</accession>
<feature type="region of interest" description="Disordered" evidence="1">
    <location>
        <begin position="130"/>
        <end position="160"/>
    </location>
</feature>
<evidence type="ECO:0000256" key="1">
    <source>
        <dbReference type="SAM" id="MobiDB-lite"/>
    </source>
</evidence>
<organism evidence="2 3">
    <name type="scientific">Beauveria asiatica</name>
    <dbReference type="NCBI Taxonomy" id="1069075"/>
    <lineage>
        <taxon>Eukaryota</taxon>
        <taxon>Fungi</taxon>
        <taxon>Dikarya</taxon>
        <taxon>Ascomycota</taxon>
        <taxon>Pezizomycotina</taxon>
        <taxon>Sordariomycetes</taxon>
        <taxon>Hypocreomycetidae</taxon>
        <taxon>Hypocreales</taxon>
        <taxon>Cordycipitaceae</taxon>
        <taxon>Beauveria</taxon>
    </lineage>
</organism>
<feature type="compositionally biased region" description="Basic and acidic residues" evidence="1">
    <location>
        <begin position="11"/>
        <end position="22"/>
    </location>
</feature>
<feature type="region of interest" description="Disordered" evidence="1">
    <location>
        <begin position="77"/>
        <end position="96"/>
    </location>
</feature>
<evidence type="ECO:0000313" key="3">
    <source>
        <dbReference type="Proteomes" id="UP001397290"/>
    </source>
</evidence>
<feature type="compositionally biased region" description="Acidic residues" evidence="1">
    <location>
        <begin position="34"/>
        <end position="60"/>
    </location>
</feature>
<name>A0AAW0RNM2_9HYPO</name>
<sequence>MSFETSNNTLRRSDPDATREQWVDQSDLAWTEESASELESLWDDESSTCDDEDCSCDDESFSWDDEDEVRMSLLCTARDPIPTSDGSMDWRPKDGRQDTSMWEAATDCGVAAETMVSTDIEMLDASTEPAYNDAEEPEEMDWEPCHCTDAGNDTVMSDMP</sequence>
<gene>
    <name evidence="2" type="ORF">G3M48_007085</name>
</gene>
<dbReference type="AlphaFoldDB" id="A0AAW0RNM2"/>
<reference evidence="2 3" key="1">
    <citation type="submission" date="2020-02" db="EMBL/GenBank/DDBJ databases">
        <title>Comparative genomics of the hypocrealean fungal genus Beauvera.</title>
        <authorList>
            <person name="Showalter D.N."/>
            <person name="Bushley K.E."/>
            <person name="Rehner S.A."/>
        </authorList>
    </citation>
    <scope>NUCLEOTIDE SEQUENCE [LARGE SCALE GENOMIC DNA]</scope>
    <source>
        <strain evidence="2 3">ARSEF4384</strain>
    </source>
</reference>
<proteinExistence type="predicted"/>